<evidence type="ECO:0000313" key="1">
    <source>
        <dbReference type="EMBL" id="KAE8279769.1"/>
    </source>
</evidence>
<gene>
    <name evidence="1" type="ORF">D5F01_LYC21898</name>
</gene>
<dbReference type="Proteomes" id="UP000424527">
    <property type="component" value="Unassembled WGS sequence"/>
</dbReference>
<comment type="caution">
    <text evidence="1">The sequence shown here is derived from an EMBL/GenBank/DDBJ whole genome shotgun (WGS) entry which is preliminary data.</text>
</comment>
<sequence>MEGMDIKMADLKNSCDYKIVSVREQCEGQEANYLSLAELMDSKETDLRNEIQDLKTKMADPGKEDTRISDSVLARVENLEILCNSSEKTVAAQCLSVEEKLKVEQAEAIKDLSETLEDKLASMEDRLTTMLVDTSINSPSGGLQSDINSLKGSVQTLEGRFDVLDQMCTKECSANLVL</sequence>
<keyword evidence="2" id="KW-1185">Reference proteome</keyword>
<evidence type="ECO:0000313" key="2">
    <source>
        <dbReference type="Proteomes" id="UP000424527"/>
    </source>
</evidence>
<proteinExistence type="predicted"/>
<dbReference type="AlphaFoldDB" id="A0A6G0HKJ9"/>
<reference evidence="1 2" key="1">
    <citation type="submission" date="2019-07" db="EMBL/GenBank/DDBJ databases">
        <title>Chromosome genome assembly for large yellow croaker.</title>
        <authorList>
            <person name="Xiao S."/>
        </authorList>
    </citation>
    <scope>NUCLEOTIDE SEQUENCE [LARGE SCALE GENOMIC DNA]</scope>
    <source>
        <strain evidence="1">JMULYC20181020</strain>
        <tissue evidence="1">Muscle</tissue>
    </source>
</reference>
<organism evidence="1 2">
    <name type="scientific">Larimichthys crocea</name>
    <name type="common">Large yellow croaker</name>
    <name type="synonym">Pseudosciaena crocea</name>
    <dbReference type="NCBI Taxonomy" id="215358"/>
    <lineage>
        <taxon>Eukaryota</taxon>
        <taxon>Metazoa</taxon>
        <taxon>Chordata</taxon>
        <taxon>Craniata</taxon>
        <taxon>Vertebrata</taxon>
        <taxon>Euteleostomi</taxon>
        <taxon>Actinopterygii</taxon>
        <taxon>Neopterygii</taxon>
        <taxon>Teleostei</taxon>
        <taxon>Neoteleostei</taxon>
        <taxon>Acanthomorphata</taxon>
        <taxon>Eupercaria</taxon>
        <taxon>Sciaenidae</taxon>
        <taxon>Larimichthys</taxon>
    </lineage>
</organism>
<name>A0A6G0HKJ9_LARCR</name>
<protein>
    <submittedName>
        <fullName evidence="1">EMILIN-2 Elastin microfibril interface-located protein 2</fullName>
    </submittedName>
</protein>
<accession>A0A6G0HKJ9</accession>
<dbReference type="EMBL" id="REGW02000022">
    <property type="protein sequence ID" value="KAE8279769.1"/>
    <property type="molecule type" value="Genomic_DNA"/>
</dbReference>